<keyword evidence="13" id="KW-0479">Metal-binding</keyword>
<dbReference type="Proteomes" id="UP000216339">
    <property type="component" value="Unassembled WGS sequence"/>
</dbReference>
<evidence type="ECO:0000256" key="5">
    <source>
        <dbReference type="ARBA" id="ARBA00005062"/>
    </source>
</evidence>
<proteinExistence type="inferred from homology"/>
<dbReference type="Pfam" id="PF22468">
    <property type="entry name" value="ACT_9"/>
    <property type="match status" value="2"/>
</dbReference>
<comment type="similarity">
    <text evidence="8">In the N-terminal section; belongs to the aspartokinase family.</text>
</comment>
<keyword evidence="18" id="KW-0560">Oxidoreductase</keyword>
<evidence type="ECO:0000256" key="27">
    <source>
        <dbReference type="ARBA" id="ARBA00049031"/>
    </source>
</evidence>
<comment type="catalytic activity">
    <reaction evidence="25">
        <text>L-aspartate + ATP = 4-phospho-L-aspartate + ADP</text>
        <dbReference type="Rhea" id="RHEA:23776"/>
        <dbReference type="ChEBI" id="CHEBI:29991"/>
        <dbReference type="ChEBI" id="CHEBI:30616"/>
        <dbReference type="ChEBI" id="CHEBI:57535"/>
        <dbReference type="ChEBI" id="CHEBI:456216"/>
        <dbReference type="EC" id="2.7.2.4"/>
    </reaction>
    <physiologicalReaction direction="left-to-right" evidence="25">
        <dbReference type="Rhea" id="RHEA:23777"/>
    </physiologicalReaction>
</comment>
<dbReference type="InterPro" id="IPR049638">
    <property type="entry name" value="AK-HD"/>
</dbReference>
<evidence type="ECO:0000256" key="6">
    <source>
        <dbReference type="ARBA" id="ARBA00005139"/>
    </source>
</evidence>
<dbReference type="GO" id="GO:0009086">
    <property type="term" value="P:methionine biosynthetic process"/>
    <property type="evidence" value="ECO:0007669"/>
    <property type="project" value="UniProtKB-KW"/>
</dbReference>
<evidence type="ECO:0000256" key="25">
    <source>
        <dbReference type="ARBA" id="ARBA00048561"/>
    </source>
</evidence>
<dbReference type="InterPro" id="IPR036291">
    <property type="entry name" value="NAD(P)-bd_dom_sf"/>
</dbReference>
<dbReference type="AlphaFoldDB" id="A0A271IWT6"/>
<gene>
    <name evidence="29" type="ORF">BSZ37_01365</name>
</gene>
<keyword evidence="11" id="KW-0808">Transferase</keyword>
<keyword evidence="10" id="KW-0028">Amino-acid biosynthesis</keyword>
<dbReference type="InterPro" id="IPR018042">
    <property type="entry name" value="Aspartate_kinase_CS"/>
</dbReference>
<dbReference type="GO" id="GO:0004072">
    <property type="term" value="F:aspartate kinase activity"/>
    <property type="evidence" value="ECO:0007669"/>
    <property type="project" value="UniProtKB-EC"/>
</dbReference>
<dbReference type="InterPro" id="IPR045865">
    <property type="entry name" value="ACT-like_dom_sf"/>
</dbReference>
<evidence type="ECO:0000256" key="13">
    <source>
        <dbReference type="ARBA" id="ARBA00022723"/>
    </source>
</evidence>
<dbReference type="FunFam" id="3.30.360.10:FF:000006">
    <property type="entry name" value="Bifunctional aspartokinase/homoserine dehydrogenase"/>
    <property type="match status" value="1"/>
</dbReference>
<dbReference type="SUPFAM" id="SSF53633">
    <property type="entry name" value="Carbamate kinase-like"/>
    <property type="match status" value="1"/>
</dbReference>
<keyword evidence="20" id="KW-0915">Sodium</keyword>
<evidence type="ECO:0000256" key="16">
    <source>
        <dbReference type="ARBA" id="ARBA00022840"/>
    </source>
</evidence>
<dbReference type="GO" id="GO:0009090">
    <property type="term" value="P:homoserine biosynthetic process"/>
    <property type="evidence" value="ECO:0007669"/>
    <property type="project" value="UniProtKB-ARBA"/>
</dbReference>
<dbReference type="Pfam" id="PF00742">
    <property type="entry name" value="Homoserine_dh"/>
    <property type="match status" value="1"/>
</dbReference>
<dbReference type="InterPro" id="IPR005106">
    <property type="entry name" value="Asp/hSer_DH_NAD-bd"/>
</dbReference>
<evidence type="ECO:0000256" key="7">
    <source>
        <dbReference type="ARBA" id="ARBA00007952"/>
    </source>
</evidence>
<evidence type="ECO:0000256" key="10">
    <source>
        <dbReference type="ARBA" id="ARBA00022605"/>
    </source>
</evidence>
<evidence type="ECO:0000256" key="24">
    <source>
        <dbReference type="ARBA" id="ARBA00044938"/>
    </source>
</evidence>
<comment type="function">
    <text evidence="24">Bifunctional aspartate kinase and homoserine dehydrogenase that catalyzes the first and the third steps toward the synthesis of lysine, methionine and threonine from aspartate.</text>
</comment>
<reference evidence="29 30" key="1">
    <citation type="submission" date="2016-11" db="EMBL/GenBank/DDBJ databases">
        <title>Study of marine rhodopsin-containing bacteria.</title>
        <authorList>
            <person name="Yoshizawa S."/>
            <person name="Kumagai Y."/>
            <person name="Kogure K."/>
        </authorList>
    </citation>
    <scope>NUCLEOTIDE SEQUENCE [LARGE SCALE GENOMIC DNA]</scope>
    <source>
        <strain evidence="29 30">SAORIC-28</strain>
    </source>
</reference>
<dbReference type="NCBIfam" id="NF007003">
    <property type="entry name" value="PRK09466.1"/>
    <property type="match status" value="1"/>
</dbReference>
<evidence type="ECO:0000256" key="11">
    <source>
        <dbReference type="ARBA" id="ARBA00022679"/>
    </source>
</evidence>
<keyword evidence="30" id="KW-1185">Reference proteome</keyword>
<dbReference type="InterPro" id="IPR001341">
    <property type="entry name" value="Asp_kinase"/>
</dbReference>
<evidence type="ECO:0000256" key="9">
    <source>
        <dbReference type="ARBA" id="ARBA00011881"/>
    </source>
</evidence>
<dbReference type="NCBIfam" id="NF006959">
    <property type="entry name" value="PRK09436.1"/>
    <property type="match status" value="1"/>
</dbReference>
<dbReference type="GO" id="GO:0004412">
    <property type="term" value="F:homoserine dehydrogenase activity"/>
    <property type="evidence" value="ECO:0007669"/>
    <property type="project" value="UniProtKB-EC"/>
</dbReference>
<protein>
    <submittedName>
        <fullName evidence="29">Bifunctional aspartate kinase/homoserine dehydrogenase I</fullName>
    </submittedName>
</protein>
<keyword evidence="12" id="KW-0791">Threonine biosynthesis</keyword>
<keyword evidence="21" id="KW-0457">Lysine biosynthesis</keyword>
<evidence type="ECO:0000256" key="21">
    <source>
        <dbReference type="ARBA" id="ARBA00023154"/>
    </source>
</evidence>
<evidence type="ECO:0000256" key="18">
    <source>
        <dbReference type="ARBA" id="ARBA00023002"/>
    </source>
</evidence>
<evidence type="ECO:0000256" key="26">
    <source>
        <dbReference type="ARBA" id="ARBA00048841"/>
    </source>
</evidence>
<dbReference type="NCBIfam" id="TIGR00657">
    <property type="entry name" value="asp_kinases"/>
    <property type="match status" value="1"/>
</dbReference>
<dbReference type="InterPro" id="IPR054352">
    <property type="entry name" value="ACT_Aspartokinase"/>
</dbReference>
<dbReference type="RefSeq" id="WP_095508821.1">
    <property type="nucleotide sequence ID" value="NZ_MQWD01000001.1"/>
</dbReference>
<comment type="catalytic activity">
    <reaction evidence="27">
        <text>L-homoserine + NAD(+) = L-aspartate 4-semialdehyde + NADH + H(+)</text>
        <dbReference type="Rhea" id="RHEA:15757"/>
        <dbReference type="ChEBI" id="CHEBI:15378"/>
        <dbReference type="ChEBI" id="CHEBI:57476"/>
        <dbReference type="ChEBI" id="CHEBI:57540"/>
        <dbReference type="ChEBI" id="CHEBI:57945"/>
        <dbReference type="ChEBI" id="CHEBI:537519"/>
        <dbReference type="EC" id="1.1.1.3"/>
    </reaction>
    <physiologicalReaction direction="right-to-left" evidence="27">
        <dbReference type="Rhea" id="RHEA:15759"/>
    </physiologicalReaction>
</comment>
<dbReference type="EMBL" id="MQWD01000001">
    <property type="protein sequence ID" value="PAP75185.1"/>
    <property type="molecule type" value="Genomic_DNA"/>
</dbReference>
<comment type="pathway">
    <text evidence="4">Amino-acid biosynthesis; L-threonine biosynthesis; L-threonine from L-aspartate: step 3/5.</text>
</comment>
<comment type="pathway">
    <text evidence="3">Amino-acid biosynthesis; L-methionine biosynthesis via de novo pathway; L-homoserine from L-aspartate: step 1/3.</text>
</comment>
<dbReference type="Gene3D" id="3.30.360.10">
    <property type="entry name" value="Dihydrodipicolinate Reductase, domain 2"/>
    <property type="match status" value="1"/>
</dbReference>
<dbReference type="GO" id="GO:0046872">
    <property type="term" value="F:metal ion binding"/>
    <property type="evidence" value="ECO:0007669"/>
    <property type="project" value="UniProtKB-KW"/>
</dbReference>
<evidence type="ECO:0000259" key="28">
    <source>
        <dbReference type="PROSITE" id="PS51671"/>
    </source>
</evidence>
<dbReference type="SUPFAM" id="SSF51735">
    <property type="entry name" value="NAD(P)-binding Rossmann-fold domains"/>
    <property type="match status" value="1"/>
</dbReference>
<evidence type="ECO:0000256" key="15">
    <source>
        <dbReference type="ARBA" id="ARBA00022777"/>
    </source>
</evidence>
<evidence type="ECO:0000256" key="22">
    <source>
        <dbReference type="ARBA" id="ARBA00023167"/>
    </source>
</evidence>
<keyword evidence="15 29" id="KW-0418">Kinase</keyword>
<dbReference type="GO" id="GO:0005524">
    <property type="term" value="F:ATP binding"/>
    <property type="evidence" value="ECO:0007669"/>
    <property type="project" value="UniProtKB-KW"/>
</dbReference>
<dbReference type="PANTHER" id="PTHR43070:SF3">
    <property type="entry name" value="HOMOSERINE DEHYDROGENASE"/>
    <property type="match status" value="1"/>
</dbReference>
<dbReference type="CDD" id="cd04921">
    <property type="entry name" value="ACT_AKi-HSDH-ThrA-like_1"/>
    <property type="match status" value="1"/>
</dbReference>
<dbReference type="InterPro" id="IPR002912">
    <property type="entry name" value="ACT_dom"/>
</dbReference>
<dbReference type="GO" id="GO:0009089">
    <property type="term" value="P:lysine biosynthetic process via diaminopimelate"/>
    <property type="evidence" value="ECO:0007669"/>
    <property type="project" value="UniProtKB-UniPathway"/>
</dbReference>
<dbReference type="GO" id="GO:0050661">
    <property type="term" value="F:NADP binding"/>
    <property type="evidence" value="ECO:0007669"/>
    <property type="project" value="InterPro"/>
</dbReference>
<dbReference type="PROSITE" id="PS01042">
    <property type="entry name" value="HOMOSER_DHGENASE"/>
    <property type="match status" value="1"/>
</dbReference>
<dbReference type="InterPro" id="IPR036393">
    <property type="entry name" value="AceGlu_kinase-like_sf"/>
</dbReference>
<comment type="catalytic activity">
    <reaction evidence="26">
        <text>L-homoserine + NADP(+) = L-aspartate 4-semialdehyde + NADPH + H(+)</text>
        <dbReference type="Rhea" id="RHEA:15761"/>
        <dbReference type="ChEBI" id="CHEBI:15378"/>
        <dbReference type="ChEBI" id="CHEBI:57476"/>
        <dbReference type="ChEBI" id="CHEBI:57783"/>
        <dbReference type="ChEBI" id="CHEBI:58349"/>
        <dbReference type="ChEBI" id="CHEBI:537519"/>
        <dbReference type="EC" id="1.1.1.3"/>
    </reaction>
    <physiologicalReaction direction="right-to-left" evidence="26">
        <dbReference type="Rhea" id="RHEA:15763"/>
    </physiologicalReaction>
</comment>
<evidence type="ECO:0000256" key="4">
    <source>
        <dbReference type="ARBA" id="ARBA00005056"/>
    </source>
</evidence>
<dbReference type="Gene3D" id="3.30.2130.10">
    <property type="entry name" value="VC0802-like"/>
    <property type="match status" value="1"/>
</dbReference>
<feature type="domain" description="ACT" evidence="28">
    <location>
        <begin position="323"/>
        <end position="395"/>
    </location>
</feature>
<evidence type="ECO:0000256" key="12">
    <source>
        <dbReference type="ARBA" id="ARBA00022697"/>
    </source>
</evidence>
<comment type="cofactor">
    <cofactor evidence="1">
        <name>a metal cation</name>
        <dbReference type="ChEBI" id="CHEBI:25213"/>
    </cofactor>
</comment>
<evidence type="ECO:0000256" key="14">
    <source>
        <dbReference type="ARBA" id="ARBA00022741"/>
    </source>
</evidence>
<comment type="pathway">
    <text evidence="6">Amino-acid biosynthesis; L-threonine biosynthesis; L-threonine from L-aspartate: step 1/5.</text>
</comment>
<sequence length="818" mass="85978">MPSSPHVSKFGGTSVATPDRIRRVVELVAATPAEGRKVVVVSALGGTTDDLLAALDAALARDGHQAAVDAVRQRHEAAADALAAPEDRMALQATLDARLGELTELLDGVSLLREATDRTRDAVLATGERLSAPIVAAAFRAAGHAATALDAAGLIRTDSRFGSATVDHDTTRRLTQGVVGDLPAGEVAVVTGFIGSTATGVTTTLGRSGSDYTATILAAALDAAECVIWTDVAGVYTADPRLVPEAVPLPRLSYREAAELAYFGAQVLHPRTMLPVERAGIPILIKSTLDPNEAGTLISDETDALDLRVKAISSVRDVAIVMVEGGGIQAVLGVGARLFEALSGAGVNVRMTSQASSEQSVCFVVDGDHAEDAVAALQDAFAVELERGDLRQIYAIPGCAVVSAVGEGMRHQPGLAGRLFATLGRAGVNVLAIAQGAAETNISLVVRQEDVRAALQALHEAFPLRRARVHVVVIGTGTVGRKLVEILDAHAPILMEQDRIHMRLVGLANSRKMAWDAGGLPLSVQILDGDAEAADLDALDEKLLAGGLERRIVVDATASEAVARRYVTWLENGVGVVTPNKKANTLDMAYYRQLREAAGRREVSYHYETTVMAGLPVVFTVRDLLRSGDRIDHVEGVFSGTLAFLFNQLADGASFSEAVREAKARGLTEPDPRDDLTGEDVARKLLILARETGREVERADLEVESLVPPELADVSVEAFMDGLEGLDAAWAERVAAAEAEGKRLAYVGQITDDGLSVGVRAVGAESPFARSRGTDNVILIQSARYHETPLVVQGPGAGPDVTAAGLLADLVKAAELMP</sequence>
<comment type="similarity">
    <text evidence="7">In the C-terminal section; belongs to the homoserine dehydrogenase family.</text>
</comment>
<dbReference type="InterPro" id="IPR019811">
    <property type="entry name" value="HDH_CS"/>
</dbReference>
<evidence type="ECO:0000256" key="17">
    <source>
        <dbReference type="ARBA" id="ARBA00022857"/>
    </source>
</evidence>
<evidence type="ECO:0000256" key="23">
    <source>
        <dbReference type="ARBA" id="ARBA00023268"/>
    </source>
</evidence>
<evidence type="ECO:0000256" key="3">
    <source>
        <dbReference type="ARBA" id="ARBA00004986"/>
    </source>
</evidence>
<dbReference type="Gene3D" id="3.30.70.260">
    <property type="match status" value="1"/>
</dbReference>
<comment type="pathway">
    <text evidence="2">Amino-acid biosynthesis; L-lysine biosynthesis via DAP pathway; (S)-tetrahydrodipicolinate from L-aspartate: step 1/4.</text>
</comment>
<dbReference type="UniPathway" id="UPA00034">
    <property type="reaction ID" value="UER00015"/>
</dbReference>
<comment type="subunit">
    <text evidence="9">Homotetramer.</text>
</comment>
<evidence type="ECO:0000256" key="8">
    <source>
        <dbReference type="ARBA" id="ARBA00010046"/>
    </source>
</evidence>
<dbReference type="PROSITE" id="PS00324">
    <property type="entry name" value="ASPARTOKINASE"/>
    <property type="match status" value="1"/>
</dbReference>
<keyword evidence="23" id="KW-0511">Multifunctional enzyme</keyword>
<evidence type="ECO:0000256" key="20">
    <source>
        <dbReference type="ARBA" id="ARBA00023053"/>
    </source>
</evidence>
<keyword evidence="22" id="KW-0486">Methionine biosynthesis</keyword>
<keyword evidence="16" id="KW-0067">ATP-binding</keyword>
<dbReference type="PIRSF" id="PIRSF000727">
    <property type="entry name" value="ThrA"/>
    <property type="match status" value="1"/>
</dbReference>
<dbReference type="Gene3D" id="3.40.1160.10">
    <property type="entry name" value="Acetylglutamate kinase-like"/>
    <property type="match status" value="1"/>
</dbReference>
<comment type="caution">
    <text evidence="29">The sequence shown here is derived from an EMBL/GenBank/DDBJ whole genome shotgun (WGS) entry which is preliminary data.</text>
</comment>
<dbReference type="InterPro" id="IPR001048">
    <property type="entry name" value="Asp/Glu/Uridylate_kinase"/>
</dbReference>
<evidence type="ECO:0000313" key="30">
    <source>
        <dbReference type="Proteomes" id="UP000216339"/>
    </source>
</evidence>
<dbReference type="InterPro" id="IPR001342">
    <property type="entry name" value="HDH_cat"/>
</dbReference>
<dbReference type="InterPro" id="IPR011147">
    <property type="entry name" value="Bifunc_Aspkin/hSer_DH"/>
</dbReference>
<dbReference type="Gene3D" id="3.40.50.720">
    <property type="entry name" value="NAD(P)-binding Rossmann-like Domain"/>
    <property type="match status" value="1"/>
</dbReference>
<keyword evidence="17" id="KW-0521">NADP</keyword>
<comment type="pathway">
    <text evidence="5">Amino-acid biosynthesis; L-methionine biosynthesis via de novo pathway; L-homoserine from L-aspartate: step 3/3.</text>
</comment>
<name>A0A271IWT6_9BACT</name>
<evidence type="ECO:0000256" key="1">
    <source>
        <dbReference type="ARBA" id="ARBA00001920"/>
    </source>
</evidence>
<dbReference type="UniPathway" id="UPA00050">
    <property type="reaction ID" value="UER00063"/>
</dbReference>
<dbReference type="SUPFAM" id="SSF55347">
    <property type="entry name" value="Glyceraldehyde-3-phosphate dehydrogenase-like, C-terminal domain"/>
    <property type="match status" value="1"/>
</dbReference>
<dbReference type="Pfam" id="PF03447">
    <property type="entry name" value="NAD_binding_3"/>
    <property type="match status" value="1"/>
</dbReference>
<dbReference type="PROSITE" id="PS51671">
    <property type="entry name" value="ACT"/>
    <property type="match status" value="2"/>
</dbReference>
<accession>A0A271IWT6</accession>
<evidence type="ECO:0000313" key="29">
    <source>
        <dbReference type="EMBL" id="PAP75185.1"/>
    </source>
</evidence>
<dbReference type="GO" id="GO:0009088">
    <property type="term" value="P:threonine biosynthetic process"/>
    <property type="evidence" value="ECO:0007669"/>
    <property type="project" value="UniProtKB-UniPathway"/>
</dbReference>
<dbReference type="SUPFAM" id="SSF55021">
    <property type="entry name" value="ACT-like"/>
    <property type="match status" value="2"/>
</dbReference>
<dbReference type="OrthoDB" id="9799110at2"/>
<dbReference type="FunFam" id="3.30.2130.10:FF:000001">
    <property type="entry name" value="Bifunctional aspartokinase/homoserine dehydrogenase"/>
    <property type="match status" value="1"/>
</dbReference>
<dbReference type="Pfam" id="PF00696">
    <property type="entry name" value="AA_kinase"/>
    <property type="match status" value="1"/>
</dbReference>
<evidence type="ECO:0000256" key="2">
    <source>
        <dbReference type="ARBA" id="ARBA00004766"/>
    </source>
</evidence>
<organism evidence="29 30">
    <name type="scientific">Rubrivirga marina</name>
    <dbReference type="NCBI Taxonomy" id="1196024"/>
    <lineage>
        <taxon>Bacteria</taxon>
        <taxon>Pseudomonadati</taxon>
        <taxon>Rhodothermota</taxon>
        <taxon>Rhodothermia</taxon>
        <taxon>Rhodothermales</taxon>
        <taxon>Rubricoccaceae</taxon>
        <taxon>Rubrivirga</taxon>
    </lineage>
</organism>
<keyword evidence="14" id="KW-0547">Nucleotide-binding</keyword>
<keyword evidence="19" id="KW-0520">NAD</keyword>
<dbReference type="UniPathway" id="UPA00051">
    <property type="reaction ID" value="UER00462"/>
</dbReference>
<evidence type="ECO:0000256" key="19">
    <source>
        <dbReference type="ARBA" id="ARBA00023027"/>
    </source>
</evidence>
<feature type="domain" description="ACT" evidence="28">
    <location>
        <begin position="404"/>
        <end position="481"/>
    </location>
</feature>
<dbReference type="PANTHER" id="PTHR43070">
    <property type="match status" value="1"/>
</dbReference>
<dbReference type="CDD" id="cd04243">
    <property type="entry name" value="AAK_AK-HSDH-like"/>
    <property type="match status" value="1"/>
</dbReference>